<dbReference type="GO" id="GO:0046872">
    <property type="term" value="F:metal ion binding"/>
    <property type="evidence" value="ECO:0007669"/>
    <property type="project" value="UniProtKB-KW"/>
</dbReference>
<dbReference type="EC" id="3.1.3.25" evidence="2"/>
<feature type="binding site" evidence="5">
    <location>
        <position position="221"/>
    </location>
    <ligand>
        <name>Mg(2+)</name>
        <dbReference type="ChEBI" id="CHEBI:18420"/>
        <label>1</label>
        <note>catalytic</note>
    </ligand>
</feature>
<dbReference type="Proteomes" id="UP000093779">
    <property type="component" value="Unassembled WGS sequence"/>
</dbReference>
<evidence type="ECO:0000256" key="2">
    <source>
        <dbReference type="ARBA" id="ARBA00013106"/>
    </source>
</evidence>
<evidence type="ECO:0000313" key="8">
    <source>
        <dbReference type="EMBL" id="ORV25690.1"/>
    </source>
</evidence>
<keyword evidence="4 5" id="KW-0460">Magnesium</keyword>
<evidence type="ECO:0000313" key="6">
    <source>
        <dbReference type="EMBL" id="KMV18817.1"/>
    </source>
</evidence>
<dbReference type="Gene3D" id="3.30.540.10">
    <property type="entry name" value="Fructose-1,6-Bisphosphatase, subunit A, domain 1"/>
    <property type="match status" value="1"/>
</dbReference>
<dbReference type="GO" id="GO:0046854">
    <property type="term" value="P:phosphatidylinositol phosphate biosynthetic process"/>
    <property type="evidence" value="ECO:0007669"/>
    <property type="project" value="InterPro"/>
</dbReference>
<feature type="binding site" evidence="5">
    <location>
        <position position="90"/>
    </location>
    <ligand>
        <name>Mg(2+)</name>
        <dbReference type="ChEBI" id="CHEBI:18420"/>
        <label>2</label>
    </ligand>
</feature>
<dbReference type="RefSeq" id="WP_036389787.1">
    <property type="nucleotide sequence ID" value="NZ_AGSZ01000687.1"/>
</dbReference>
<reference evidence="7 10" key="3">
    <citation type="submission" date="2016-06" db="EMBL/GenBank/DDBJ databases">
        <authorList>
            <person name="Kjaerup R.B."/>
            <person name="Dalgaard T.S."/>
            <person name="Juul-Madsen H.R."/>
        </authorList>
    </citation>
    <scope>NUCLEOTIDE SEQUENCE [LARGE SCALE GENOMIC DNA]</scope>
    <source>
        <strain evidence="7 10">ACS1953</strain>
    </source>
</reference>
<dbReference type="EMBL" id="LZHX01000096">
    <property type="protein sequence ID" value="OBF13277.1"/>
    <property type="molecule type" value="Genomic_DNA"/>
</dbReference>
<dbReference type="OrthoDB" id="9772456at2"/>
<dbReference type="GO" id="GO:0008934">
    <property type="term" value="F:inositol monophosphate 1-phosphatase activity"/>
    <property type="evidence" value="ECO:0007669"/>
    <property type="project" value="TreeGrafter"/>
</dbReference>
<reference evidence="8 11" key="2">
    <citation type="submission" date="2016-01" db="EMBL/GenBank/DDBJ databases">
        <title>The new phylogeny of the genus Mycobacterium.</title>
        <authorList>
            <person name="Tarcisio F."/>
            <person name="Conor M."/>
            <person name="Antonella G."/>
            <person name="Elisabetta G."/>
            <person name="Giulia F.S."/>
            <person name="Sara T."/>
            <person name="Anna F."/>
            <person name="Clotilde B."/>
            <person name="Roberto B."/>
            <person name="Veronica D.S."/>
            <person name="Fabio R."/>
            <person name="Monica P."/>
            <person name="Olivier J."/>
            <person name="Enrico T."/>
            <person name="Nicola S."/>
        </authorList>
    </citation>
    <scope>NUCLEOTIDE SEQUENCE [LARGE SCALE GENOMIC DNA]</scope>
    <source>
        <strain evidence="8 11">CCUG 50187</strain>
    </source>
</reference>
<dbReference type="Pfam" id="PF00459">
    <property type="entry name" value="Inositol_P"/>
    <property type="match status" value="1"/>
</dbReference>
<dbReference type="Proteomes" id="UP000193811">
    <property type="component" value="Unassembled WGS sequence"/>
</dbReference>
<keyword evidence="3 5" id="KW-0479">Metal-binding</keyword>
<dbReference type="Proteomes" id="UP000037594">
    <property type="component" value="Unassembled WGS sequence"/>
</dbReference>
<comment type="caution">
    <text evidence="6">The sequence shown here is derived from an EMBL/GenBank/DDBJ whole genome shotgun (WGS) entry which is preliminary data.</text>
</comment>
<dbReference type="AlphaFoldDB" id="A0A0J8UCX2"/>
<accession>A0A0J8UCX2</accession>
<dbReference type="Gene3D" id="3.40.190.80">
    <property type="match status" value="1"/>
</dbReference>
<comment type="cofactor">
    <cofactor evidence="5">
        <name>Mg(2+)</name>
        <dbReference type="ChEBI" id="CHEBI:18420"/>
    </cofactor>
</comment>
<evidence type="ECO:0000313" key="11">
    <source>
        <dbReference type="Proteomes" id="UP000193811"/>
    </source>
</evidence>
<dbReference type="InterPro" id="IPR000760">
    <property type="entry name" value="Inositol_monophosphatase-like"/>
</dbReference>
<dbReference type="EMBL" id="LFOD01000006">
    <property type="protein sequence ID" value="KMV18817.1"/>
    <property type="molecule type" value="Genomic_DNA"/>
</dbReference>
<protein>
    <recommendedName>
        <fullName evidence="2">inositol-phosphate phosphatase</fullName>
        <ecNumber evidence="2">3.1.3.25</ecNumber>
    </recommendedName>
</protein>
<keyword evidence="11" id="KW-1185">Reference proteome</keyword>
<name>A0A0J8UCX2_9MYCO</name>
<dbReference type="PROSITE" id="PS00630">
    <property type="entry name" value="IMP_2"/>
    <property type="match status" value="1"/>
</dbReference>
<proteinExistence type="predicted"/>
<dbReference type="EMBL" id="LQOP01000018">
    <property type="protein sequence ID" value="ORV25690.1"/>
    <property type="molecule type" value="Genomic_DNA"/>
</dbReference>
<dbReference type="GO" id="GO:0006020">
    <property type="term" value="P:inositol metabolic process"/>
    <property type="evidence" value="ECO:0007669"/>
    <property type="project" value="TreeGrafter"/>
</dbReference>
<comment type="catalytic activity">
    <reaction evidence="1">
        <text>a myo-inositol phosphate + H2O = myo-inositol + phosphate</text>
        <dbReference type="Rhea" id="RHEA:24056"/>
        <dbReference type="ChEBI" id="CHEBI:15377"/>
        <dbReference type="ChEBI" id="CHEBI:17268"/>
        <dbReference type="ChEBI" id="CHEBI:43474"/>
        <dbReference type="ChEBI" id="CHEBI:84139"/>
        <dbReference type="EC" id="3.1.3.25"/>
    </reaction>
</comment>
<dbReference type="PANTHER" id="PTHR20854">
    <property type="entry name" value="INOSITOL MONOPHOSPHATASE"/>
    <property type="match status" value="1"/>
</dbReference>
<evidence type="ECO:0000256" key="4">
    <source>
        <dbReference type="ARBA" id="ARBA00022842"/>
    </source>
</evidence>
<evidence type="ECO:0000313" key="10">
    <source>
        <dbReference type="Proteomes" id="UP000093779"/>
    </source>
</evidence>
<dbReference type="SUPFAM" id="SSF56655">
    <property type="entry name" value="Carbohydrate phosphatase"/>
    <property type="match status" value="1"/>
</dbReference>
<feature type="binding site" evidence="5">
    <location>
        <position position="74"/>
    </location>
    <ligand>
        <name>Mg(2+)</name>
        <dbReference type="ChEBI" id="CHEBI:18420"/>
        <label>1</label>
        <note>catalytic</note>
    </ligand>
</feature>
<evidence type="ECO:0000313" key="9">
    <source>
        <dbReference type="Proteomes" id="UP000037594"/>
    </source>
</evidence>
<feature type="binding site" evidence="5">
    <location>
        <position position="92"/>
    </location>
    <ligand>
        <name>Mg(2+)</name>
        <dbReference type="ChEBI" id="CHEBI:18420"/>
        <label>1</label>
        <note>catalytic</note>
    </ligand>
</feature>
<gene>
    <name evidence="7" type="ORF">A5726_27685</name>
    <name evidence="6" type="ORF">ACT17_09870</name>
    <name evidence="8" type="ORF">AWB98_18245</name>
</gene>
<sequence length="276" mass="28481">MSGVVALDPSKLAALVDAATEILDAASVPFIAGHRADSAVSKQGNDFATEVDLAIERQVVRALTEATGIGVHGEEFGGEPIDSPLVWVLDPIDGTFNYAAGSPMAAILLGLLADGEPVAGLTWLPFTGQRYSALVGGPVRDNGTALPPLGAPTLTDSIVGIQTFNIDSRGRFPGRYRVEVLSNLSRVCSRVRMHGATGVDLAYVAAGVLGGAISFGHHIWDHAAGVALVRAAGGIVTDLAGNPWTAESKSALAAAPGVHERMLEIVKSAGNPEDYL</sequence>
<reference evidence="6 9" key="1">
    <citation type="submission" date="2015-06" db="EMBL/GenBank/DDBJ databases">
        <title>Genome sequence of Mycobacterium conceptionense strain MLE.</title>
        <authorList>
            <person name="Greninger A.L."/>
            <person name="Cunningham G."/>
            <person name="Chiu C.Y."/>
            <person name="Miller S."/>
        </authorList>
    </citation>
    <scope>NUCLEOTIDE SEQUENCE [LARGE SCALE GENOMIC DNA]</scope>
    <source>
        <strain evidence="6 9">MLE</strain>
    </source>
</reference>
<dbReference type="PATRIC" id="fig|451644.5.peg.2031"/>
<dbReference type="PANTHER" id="PTHR20854:SF4">
    <property type="entry name" value="INOSITOL-1-MONOPHOSPHATASE-RELATED"/>
    <property type="match status" value="1"/>
</dbReference>
<dbReference type="GO" id="GO:0007165">
    <property type="term" value="P:signal transduction"/>
    <property type="evidence" value="ECO:0007669"/>
    <property type="project" value="TreeGrafter"/>
</dbReference>
<organism evidence="6 9">
    <name type="scientific">Mycolicibacterium conceptionense</name>
    <dbReference type="NCBI Taxonomy" id="451644"/>
    <lineage>
        <taxon>Bacteria</taxon>
        <taxon>Bacillati</taxon>
        <taxon>Actinomycetota</taxon>
        <taxon>Actinomycetes</taxon>
        <taxon>Mycobacteriales</taxon>
        <taxon>Mycobacteriaceae</taxon>
        <taxon>Mycolicibacterium</taxon>
    </lineage>
</organism>
<evidence type="ECO:0000256" key="1">
    <source>
        <dbReference type="ARBA" id="ARBA00001033"/>
    </source>
</evidence>
<evidence type="ECO:0000256" key="3">
    <source>
        <dbReference type="ARBA" id="ARBA00022723"/>
    </source>
</evidence>
<dbReference type="PRINTS" id="PR00377">
    <property type="entry name" value="IMPHPHTASES"/>
</dbReference>
<feature type="binding site" evidence="5">
    <location>
        <position position="93"/>
    </location>
    <ligand>
        <name>Mg(2+)</name>
        <dbReference type="ChEBI" id="CHEBI:18420"/>
        <label>2</label>
    </ligand>
</feature>
<evidence type="ECO:0000313" key="7">
    <source>
        <dbReference type="EMBL" id="OBF13277.1"/>
    </source>
</evidence>
<evidence type="ECO:0000256" key="5">
    <source>
        <dbReference type="PIRSR" id="PIRSR600760-2"/>
    </source>
</evidence>
<dbReference type="CDD" id="cd01637">
    <property type="entry name" value="IMPase_like"/>
    <property type="match status" value="1"/>
</dbReference>
<dbReference type="InterPro" id="IPR020550">
    <property type="entry name" value="Inositol_monophosphatase_CS"/>
</dbReference>